<protein>
    <submittedName>
        <fullName evidence="3">Flp pilus-assembly TadE/G-likedomain containing protein</fullName>
    </submittedName>
</protein>
<dbReference type="RefSeq" id="WP_159965593.1">
    <property type="nucleotide sequence ID" value="NZ_APKE01000023.1"/>
</dbReference>
<dbReference type="EMBL" id="APKE01000023">
    <property type="protein sequence ID" value="KAF0675707.1"/>
    <property type="molecule type" value="Genomic_DNA"/>
</dbReference>
<dbReference type="AlphaFoldDB" id="A0A921NQW2"/>
<name>A0A921NQW2_9RHOB</name>
<proteinExistence type="predicted"/>
<keyword evidence="4" id="KW-1185">Reference proteome</keyword>
<dbReference type="Pfam" id="PF09977">
    <property type="entry name" value="Tad_C"/>
    <property type="match status" value="1"/>
</dbReference>
<dbReference type="Proteomes" id="UP000698242">
    <property type="component" value="Unassembled WGS sequence"/>
</dbReference>
<gene>
    <name evidence="3" type="ORF">PMES_02042</name>
</gene>
<evidence type="ECO:0000313" key="3">
    <source>
        <dbReference type="EMBL" id="KAF0675707.1"/>
    </source>
</evidence>
<dbReference type="InterPro" id="IPR057189">
    <property type="entry name" value="DUF7867"/>
</dbReference>
<dbReference type="InterPro" id="IPR018705">
    <property type="entry name" value="DUF2134_membrane"/>
</dbReference>
<organism evidence="3 4">
    <name type="scientific">Profundibacterium mesophilum KAUST100406-0324</name>
    <dbReference type="NCBI Taxonomy" id="1037889"/>
    <lineage>
        <taxon>Bacteria</taxon>
        <taxon>Pseudomonadati</taxon>
        <taxon>Pseudomonadota</taxon>
        <taxon>Alphaproteobacteria</taxon>
        <taxon>Rhodobacterales</taxon>
        <taxon>Roseobacteraceae</taxon>
        <taxon>Profundibacterium</taxon>
    </lineage>
</organism>
<accession>A0A921NQW2</accession>
<dbReference type="OrthoDB" id="7863619at2"/>
<reference evidence="3" key="1">
    <citation type="submission" date="2013-03" db="EMBL/GenBank/DDBJ databases">
        <title>Genome Sequence of the Profundibacterium mesophilum strain KAUST100406-0324T from Red Sea, a novel genus in the family Rhodobacteraceae.</title>
        <authorList>
            <person name="Essack M."/>
            <person name="Alam I."/>
            <person name="Lafi F."/>
            <person name="Alawi W."/>
            <person name="Kamanu F."/>
            <person name="Al-Suwailem A."/>
            <person name="Lee O.O."/>
            <person name="Xu Y."/>
            <person name="Bajic V."/>
            <person name="Qian P.-Y."/>
            <person name="Archer J."/>
        </authorList>
    </citation>
    <scope>NUCLEOTIDE SEQUENCE</scope>
    <source>
        <strain evidence="3">KAUST100406-0324</strain>
    </source>
</reference>
<feature type="domain" description="DUF7867" evidence="2">
    <location>
        <begin position="142"/>
        <end position="393"/>
    </location>
</feature>
<comment type="caution">
    <text evidence="3">The sequence shown here is derived from an EMBL/GenBank/DDBJ whole genome shotgun (WGS) entry which is preliminary data.</text>
</comment>
<feature type="domain" description="DUF2134" evidence="1">
    <location>
        <begin position="40"/>
        <end position="129"/>
    </location>
</feature>
<evidence type="ECO:0000259" key="2">
    <source>
        <dbReference type="Pfam" id="PF25269"/>
    </source>
</evidence>
<sequence>MFLTSAALSALALDTAQLYAARVQLQVAADVAAHAALYSRDSIDEQSAKDRALLLARNALPKGRYGDVLLAEEIEFGTWDAETWTFTPKSGARSAVHVGTGRLAQKANPASVFLLQFLGITQLDVRAVSVFEAYIPKCLTEGLVADGIVDMQSNNYVHKGFCIHSNTHVELNNNNTFEPGSVVSMPDKADVVTPHMDDSSNPGMIDALHSYEYRLRVLSRIEALIAGVADPSSRYMPSYIKNTNVVSIKGKNVRTSDLRKGRIHRIECAGNNVSIDAGTVIEEMVLITDCPVSFNGEVTMINSIFGNTSLSKRSFNGSSTVVMGRRDNCSPGGGASIVTRGGMAFAAKIELHGSQFLAGGDVSFSAQGQVIEGASIIAGGQIDAAANNDFGYCNGRGMEQILSASSFRLAG</sequence>
<dbReference type="Pfam" id="PF25269">
    <property type="entry name" value="DUF7867"/>
    <property type="match status" value="1"/>
</dbReference>
<evidence type="ECO:0000259" key="1">
    <source>
        <dbReference type="Pfam" id="PF09977"/>
    </source>
</evidence>
<evidence type="ECO:0000313" key="4">
    <source>
        <dbReference type="Proteomes" id="UP000698242"/>
    </source>
</evidence>